<accession>A0A2T5JGX6</accession>
<keyword evidence="3" id="KW-1185">Reference proteome</keyword>
<evidence type="ECO:0000313" key="3">
    <source>
        <dbReference type="Proteomes" id="UP000244168"/>
    </source>
</evidence>
<dbReference type="EMBL" id="QAOQ01000001">
    <property type="protein sequence ID" value="PTR01654.1"/>
    <property type="molecule type" value="Genomic_DNA"/>
</dbReference>
<keyword evidence="1" id="KW-1133">Transmembrane helix</keyword>
<comment type="caution">
    <text evidence="2">The sequence shown here is derived from an EMBL/GenBank/DDBJ whole genome shotgun (WGS) entry which is preliminary data.</text>
</comment>
<reference evidence="2 3" key="1">
    <citation type="submission" date="2018-04" db="EMBL/GenBank/DDBJ databases">
        <title>Genomic Encyclopedia of Archaeal and Bacterial Type Strains, Phase II (KMG-II): from individual species to whole genera.</title>
        <authorList>
            <person name="Goeker M."/>
        </authorList>
    </citation>
    <scope>NUCLEOTIDE SEQUENCE [LARGE SCALE GENOMIC DNA]</scope>
    <source>
        <strain evidence="2 3">DSM 26809</strain>
    </source>
</reference>
<feature type="transmembrane region" description="Helical" evidence="1">
    <location>
        <begin position="76"/>
        <end position="96"/>
    </location>
</feature>
<name>A0A2T5JGX6_9SPHI</name>
<evidence type="ECO:0000313" key="2">
    <source>
        <dbReference type="EMBL" id="PTR01654.1"/>
    </source>
</evidence>
<protein>
    <submittedName>
        <fullName evidence="2">Uncharacterized protein</fullName>
    </submittedName>
</protein>
<gene>
    <name evidence="2" type="ORF">C8P68_101891</name>
</gene>
<keyword evidence="1" id="KW-0812">Transmembrane</keyword>
<dbReference type="AlphaFoldDB" id="A0A2T5JGX6"/>
<feature type="transmembrane region" description="Helical" evidence="1">
    <location>
        <begin position="6"/>
        <end position="24"/>
    </location>
</feature>
<evidence type="ECO:0000256" key="1">
    <source>
        <dbReference type="SAM" id="Phobius"/>
    </source>
</evidence>
<sequence>MKNLFYVITFAVFFIATQLSYLNFQSFIISKLAKIKYIESIEHSQGMFIELLIFSILCYKSDLHTIKLFNLKRISLIYLLAIDLSLLFFSNILLVIFFNYQYNNIGWVNSSRLDNVILVITLIGLKELFTELILKRMKRKNEIINLNEGNLA</sequence>
<keyword evidence="1" id="KW-0472">Membrane</keyword>
<organism evidence="2 3">
    <name type="scientific">Mucilaginibacter yixingensis</name>
    <dbReference type="NCBI Taxonomy" id="1295612"/>
    <lineage>
        <taxon>Bacteria</taxon>
        <taxon>Pseudomonadati</taxon>
        <taxon>Bacteroidota</taxon>
        <taxon>Sphingobacteriia</taxon>
        <taxon>Sphingobacteriales</taxon>
        <taxon>Sphingobacteriaceae</taxon>
        <taxon>Mucilaginibacter</taxon>
    </lineage>
</organism>
<feature type="transmembrane region" description="Helical" evidence="1">
    <location>
        <begin position="116"/>
        <end position="134"/>
    </location>
</feature>
<dbReference type="Proteomes" id="UP000244168">
    <property type="component" value="Unassembled WGS sequence"/>
</dbReference>
<proteinExistence type="predicted"/>